<dbReference type="EMBL" id="LXQA010110947">
    <property type="protein sequence ID" value="MCI18599.1"/>
    <property type="molecule type" value="Genomic_DNA"/>
</dbReference>
<evidence type="ECO:0000313" key="3">
    <source>
        <dbReference type="Proteomes" id="UP000265520"/>
    </source>
</evidence>
<dbReference type="AlphaFoldDB" id="A0A392Q433"/>
<organism evidence="2 3">
    <name type="scientific">Trifolium medium</name>
    <dbReference type="NCBI Taxonomy" id="97028"/>
    <lineage>
        <taxon>Eukaryota</taxon>
        <taxon>Viridiplantae</taxon>
        <taxon>Streptophyta</taxon>
        <taxon>Embryophyta</taxon>
        <taxon>Tracheophyta</taxon>
        <taxon>Spermatophyta</taxon>
        <taxon>Magnoliopsida</taxon>
        <taxon>eudicotyledons</taxon>
        <taxon>Gunneridae</taxon>
        <taxon>Pentapetalae</taxon>
        <taxon>rosids</taxon>
        <taxon>fabids</taxon>
        <taxon>Fabales</taxon>
        <taxon>Fabaceae</taxon>
        <taxon>Papilionoideae</taxon>
        <taxon>50 kb inversion clade</taxon>
        <taxon>NPAAA clade</taxon>
        <taxon>Hologalegina</taxon>
        <taxon>IRL clade</taxon>
        <taxon>Trifolieae</taxon>
        <taxon>Trifolium</taxon>
    </lineage>
</organism>
<name>A0A392Q433_9FABA</name>
<evidence type="ECO:0000256" key="1">
    <source>
        <dbReference type="SAM" id="MobiDB-lite"/>
    </source>
</evidence>
<feature type="compositionally biased region" description="Low complexity" evidence="1">
    <location>
        <begin position="10"/>
        <end position="33"/>
    </location>
</feature>
<protein>
    <submittedName>
        <fullName evidence="2">Uncharacterized protein</fullName>
    </submittedName>
</protein>
<evidence type="ECO:0000313" key="2">
    <source>
        <dbReference type="EMBL" id="MCI18599.1"/>
    </source>
</evidence>
<sequence length="33" mass="3462">MAENPPQTVSFSSQPSLPSSSSSSQKSPQDLPQ</sequence>
<proteinExistence type="predicted"/>
<feature type="non-terminal residue" evidence="2">
    <location>
        <position position="33"/>
    </location>
</feature>
<keyword evidence="3" id="KW-1185">Reference proteome</keyword>
<dbReference type="Proteomes" id="UP000265520">
    <property type="component" value="Unassembled WGS sequence"/>
</dbReference>
<accession>A0A392Q433</accession>
<reference evidence="2 3" key="1">
    <citation type="journal article" date="2018" name="Front. Plant Sci.">
        <title>Red Clover (Trifolium pratense) and Zigzag Clover (T. medium) - A Picture of Genomic Similarities and Differences.</title>
        <authorList>
            <person name="Dluhosova J."/>
            <person name="Istvanek J."/>
            <person name="Nedelnik J."/>
            <person name="Repkova J."/>
        </authorList>
    </citation>
    <scope>NUCLEOTIDE SEQUENCE [LARGE SCALE GENOMIC DNA]</scope>
    <source>
        <strain evidence="3">cv. 10/8</strain>
        <tissue evidence="2">Leaf</tissue>
    </source>
</reference>
<comment type="caution">
    <text evidence="2">The sequence shown here is derived from an EMBL/GenBank/DDBJ whole genome shotgun (WGS) entry which is preliminary data.</text>
</comment>
<feature type="region of interest" description="Disordered" evidence="1">
    <location>
        <begin position="1"/>
        <end position="33"/>
    </location>
</feature>